<dbReference type="GO" id="GO:0016491">
    <property type="term" value="F:oxidoreductase activity"/>
    <property type="evidence" value="ECO:0007669"/>
    <property type="project" value="InterPro"/>
</dbReference>
<sequence length="458" mass="51807">MSLEKLFPDNKRHVRGYDFEWTDKHFTPEQLMPLRQQADDLALAVVEKLLAIVSAQTQEKGGANRPDLYTVLKDNYANDSTLRQFWEETHSVPDWVDWEELEKGQSFLFRYLAPNITGIVLQDCLGENATTAGTAETFIRTGGFNVPVLPKRFLETFQWQIQVSQSLKSVQPGGDGHISTIRVRLLHAMVRHRILKITAQNPEYYDFEKYGTPINQLDCMHAICVFCVNTPFVQLPKIGVKPDPQLVKEYLALYRYIAYLLGTPSEYFATVEQAKATMESIMFSEPGPTASSKVLTENFIEMIRDFPGVNISKSLIETGVRQMNNDQMADELGLSNPGYFFQALFRGYCGILVAISQMQHWVPFVDRFMTKTSKSFLVDTVLASPMLKGGSKYEFKHVPSLKKRTTRQYRAVGGAGIFRPVETLSCIAFLIQALLYVVPLYVVGRVLSGTIQTAYTAV</sequence>
<dbReference type="InterPro" id="IPR037473">
    <property type="entry name" value="Lcp-like"/>
</dbReference>
<dbReference type="OrthoDB" id="6361347at2759"/>
<evidence type="ECO:0000259" key="1">
    <source>
        <dbReference type="Pfam" id="PF09995"/>
    </source>
</evidence>
<organism evidence="2 3">
    <name type="scientific">Penicillium capsulatum</name>
    <dbReference type="NCBI Taxonomy" id="69766"/>
    <lineage>
        <taxon>Eukaryota</taxon>
        <taxon>Fungi</taxon>
        <taxon>Dikarya</taxon>
        <taxon>Ascomycota</taxon>
        <taxon>Pezizomycotina</taxon>
        <taxon>Eurotiomycetes</taxon>
        <taxon>Eurotiomycetidae</taxon>
        <taxon>Eurotiales</taxon>
        <taxon>Aspergillaceae</taxon>
        <taxon>Penicillium</taxon>
    </lineage>
</organism>
<gene>
    <name evidence="2" type="ORF">N7492_009851</name>
</gene>
<reference evidence="2" key="2">
    <citation type="journal article" date="2023" name="IMA Fungus">
        <title>Comparative genomic study of the Penicillium genus elucidates a diverse pangenome and 15 lateral gene transfer events.</title>
        <authorList>
            <person name="Petersen C."/>
            <person name="Sorensen T."/>
            <person name="Nielsen M.R."/>
            <person name="Sondergaard T.E."/>
            <person name="Sorensen J.L."/>
            <person name="Fitzpatrick D.A."/>
            <person name="Frisvad J.C."/>
            <person name="Nielsen K.L."/>
        </authorList>
    </citation>
    <scope>NUCLEOTIDE SEQUENCE</scope>
    <source>
        <strain evidence="2">IBT 21917</strain>
    </source>
</reference>
<comment type="caution">
    <text evidence="2">The sequence shown here is derived from an EMBL/GenBank/DDBJ whole genome shotgun (WGS) entry which is preliminary data.</text>
</comment>
<dbReference type="EMBL" id="JAPQKO010000008">
    <property type="protein sequence ID" value="KAJ5151556.1"/>
    <property type="molecule type" value="Genomic_DNA"/>
</dbReference>
<accession>A0A9W9HLC0</accession>
<protein>
    <recommendedName>
        <fullName evidence="1">ER-bound oxygenase mpaB/mpaB'/Rubber oxygenase catalytic domain-containing protein</fullName>
    </recommendedName>
</protein>
<evidence type="ECO:0000313" key="2">
    <source>
        <dbReference type="EMBL" id="KAJ5151556.1"/>
    </source>
</evidence>
<dbReference type="AlphaFoldDB" id="A0A9W9HLC0"/>
<dbReference type="Proteomes" id="UP001146351">
    <property type="component" value="Unassembled WGS sequence"/>
</dbReference>
<reference evidence="2" key="1">
    <citation type="submission" date="2022-11" db="EMBL/GenBank/DDBJ databases">
        <authorList>
            <person name="Petersen C."/>
        </authorList>
    </citation>
    <scope>NUCLEOTIDE SEQUENCE</scope>
    <source>
        <strain evidence="2">IBT 21917</strain>
    </source>
</reference>
<name>A0A9W9HLC0_9EURO</name>
<dbReference type="Pfam" id="PF09995">
    <property type="entry name" value="MPAB_Lcp_cat"/>
    <property type="match status" value="1"/>
</dbReference>
<dbReference type="InterPro" id="IPR018713">
    <property type="entry name" value="MPAB/Lcp_cat_dom"/>
</dbReference>
<dbReference type="PANTHER" id="PTHR37539:SF1">
    <property type="entry name" value="ER-BOUND OXYGENASE MPAB_MPAB'_RUBBER OXYGENASE CATALYTIC DOMAIN-CONTAINING PROTEIN"/>
    <property type="match status" value="1"/>
</dbReference>
<proteinExistence type="predicted"/>
<evidence type="ECO:0000313" key="3">
    <source>
        <dbReference type="Proteomes" id="UP001146351"/>
    </source>
</evidence>
<keyword evidence="3" id="KW-1185">Reference proteome</keyword>
<feature type="domain" description="ER-bound oxygenase mpaB/mpaB'/Rubber oxygenase catalytic" evidence="1">
    <location>
        <begin position="150"/>
        <end position="352"/>
    </location>
</feature>
<dbReference type="PANTHER" id="PTHR37539">
    <property type="entry name" value="SECRETED PROTEIN-RELATED"/>
    <property type="match status" value="1"/>
</dbReference>